<keyword evidence="3" id="KW-0479">Metal-binding</keyword>
<dbReference type="RefSeq" id="WP_182552408.1">
    <property type="nucleotide sequence ID" value="NZ_JACGXN010000017.1"/>
</dbReference>
<dbReference type="InterPro" id="IPR023696">
    <property type="entry name" value="Ureohydrolase_dom_sf"/>
</dbReference>
<dbReference type="InterPro" id="IPR037138">
    <property type="entry name" value="His_deacetylse_dom_sf"/>
</dbReference>
<evidence type="ECO:0000259" key="6">
    <source>
        <dbReference type="Pfam" id="PF00850"/>
    </source>
</evidence>
<dbReference type="PANTHER" id="PTHR10625">
    <property type="entry name" value="HISTONE DEACETYLASE HDAC1-RELATED"/>
    <property type="match status" value="1"/>
</dbReference>
<reference evidence="7 8" key="1">
    <citation type="submission" date="2020-07" db="EMBL/GenBank/DDBJ databases">
        <title>Genomic Encyclopedia of Type Strains, Phase IV (KMG-V): Genome sequencing to study the core and pangenomes of soil and plant-associated prokaryotes.</title>
        <authorList>
            <person name="Whitman W."/>
        </authorList>
    </citation>
    <scope>NUCLEOTIDE SEQUENCE [LARGE SCALE GENOMIC DNA]</scope>
    <source>
        <strain evidence="7 8">AN3</strain>
    </source>
</reference>
<dbReference type="GO" id="GO:0046872">
    <property type="term" value="F:metal ion binding"/>
    <property type="evidence" value="ECO:0007669"/>
    <property type="project" value="UniProtKB-KW"/>
</dbReference>
<keyword evidence="4" id="KW-0378">Hydrolase</keyword>
<dbReference type="GO" id="GO:0004407">
    <property type="term" value="F:histone deacetylase activity"/>
    <property type="evidence" value="ECO:0007669"/>
    <property type="project" value="TreeGrafter"/>
</dbReference>
<dbReference type="CDD" id="cd10001">
    <property type="entry name" value="HDAC_classII_APAH"/>
    <property type="match status" value="1"/>
</dbReference>
<dbReference type="PRINTS" id="PR01270">
    <property type="entry name" value="HDASUPER"/>
</dbReference>
<evidence type="ECO:0000313" key="8">
    <source>
        <dbReference type="Proteomes" id="UP000549052"/>
    </source>
</evidence>
<dbReference type="Proteomes" id="UP000549052">
    <property type="component" value="Unassembled WGS sequence"/>
</dbReference>
<comment type="similarity">
    <text evidence="2">Belongs to the histone deacetylase family.</text>
</comment>
<dbReference type="InterPro" id="IPR023801">
    <property type="entry name" value="His_deacetylse_dom"/>
</dbReference>
<sequence>MLAIYDPRQELHQPLTRLAGGVLRPNLEQADRIVSFQNALHRMSIATSVPADAGDEILHSVHETGYLDFLATGYAEWRAMPDTGPELRVSAHPNVYMNRLPRNFYGRAGYYQADAGCVIVEGTWPACRASAMTAIEAARRVVDGAPAAYALCRPPGHHAYADKAGGFCYLNNTALAAQVARGSTDRVAIIDIDVHHGNGTQAIFYDRSDVLHVSVHGDPADLYPFYAGYADECGRGAGEGANLNLPVPLLSDTAVYCAAVERGLGVISHYAPEMLIVALGLDASTDDPFACMRVDRTGFARMGEAIGTMRLPTVIVQEGGYHSPELEHNFEAFLTGFLHRHG</sequence>
<evidence type="ECO:0000256" key="3">
    <source>
        <dbReference type="ARBA" id="ARBA00022723"/>
    </source>
</evidence>
<accession>A0A839EX35</accession>
<feature type="domain" description="Histone deacetylase" evidence="6">
    <location>
        <begin position="28"/>
        <end position="335"/>
    </location>
</feature>
<dbReference type="EMBL" id="JACGXN010000017">
    <property type="protein sequence ID" value="MBA8881856.1"/>
    <property type="molecule type" value="Genomic_DNA"/>
</dbReference>
<comment type="caution">
    <text evidence="7">The sequence shown here is derived from an EMBL/GenBank/DDBJ whole genome shotgun (WGS) entry which is preliminary data.</text>
</comment>
<keyword evidence="8" id="KW-1185">Reference proteome</keyword>
<proteinExistence type="inferred from homology"/>
<evidence type="ECO:0000313" key="7">
    <source>
        <dbReference type="EMBL" id="MBA8881856.1"/>
    </source>
</evidence>
<dbReference type="Gene3D" id="3.40.800.20">
    <property type="entry name" value="Histone deacetylase domain"/>
    <property type="match status" value="1"/>
</dbReference>
<dbReference type="Pfam" id="PF00850">
    <property type="entry name" value="Hist_deacetyl"/>
    <property type="match status" value="1"/>
</dbReference>
<protein>
    <submittedName>
        <fullName evidence="7">Acetoin utilization deacetylase AcuC-like enzyme</fullName>
    </submittedName>
</protein>
<dbReference type="GO" id="GO:0040029">
    <property type="term" value="P:epigenetic regulation of gene expression"/>
    <property type="evidence" value="ECO:0007669"/>
    <property type="project" value="TreeGrafter"/>
</dbReference>
<gene>
    <name evidence="7" type="ORF">FHW16_005603</name>
</gene>
<dbReference type="AlphaFoldDB" id="A0A839EX35"/>
<dbReference type="PANTHER" id="PTHR10625:SF17">
    <property type="entry name" value="HISTONE DEACETYLASE 8"/>
    <property type="match status" value="1"/>
</dbReference>
<evidence type="ECO:0000256" key="5">
    <source>
        <dbReference type="ARBA" id="ARBA00022833"/>
    </source>
</evidence>
<dbReference type="SUPFAM" id="SSF52768">
    <property type="entry name" value="Arginase/deacetylase"/>
    <property type="match status" value="1"/>
</dbReference>
<organism evidence="7 8">
    <name type="scientific">Phyllobacterium myrsinacearum</name>
    <dbReference type="NCBI Taxonomy" id="28101"/>
    <lineage>
        <taxon>Bacteria</taxon>
        <taxon>Pseudomonadati</taxon>
        <taxon>Pseudomonadota</taxon>
        <taxon>Alphaproteobacteria</taxon>
        <taxon>Hyphomicrobiales</taxon>
        <taxon>Phyllobacteriaceae</taxon>
        <taxon>Phyllobacterium</taxon>
    </lineage>
</organism>
<evidence type="ECO:0000256" key="2">
    <source>
        <dbReference type="ARBA" id="ARBA00005947"/>
    </source>
</evidence>
<dbReference type="GO" id="GO:0016787">
    <property type="term" value="F:hydrolase activity"/>
    <property type="evidence" value="ECO:0007669"/>
    <property type="project" value="UniProtKB-KW"/>
</dbReference>
<comment type="cofactor">
    <cofactor evidence="1">
        <name>Zn(2+)</name>
        <dbReference type="ChEBI" id="CHEBI:29105"/>
    </cofactor>
</comment>
<evidence type="ECO:0000256" key="4">
    <source>
        <dbReference type="ARBA" id="ARBA00022801"/>
    </source>
</evidence>
<name>A0A839EX35_9HYPH</name>
<keyword evidence="5" id="KW-0862">Zinc</keyword>
<evidence type="ECO:0000256" key="1">
    <source>
        <dbReference type="ARBA" id="ARBA00001947"/>
    </source>
</evidence>
<dbReference type="InterPro" id="IPR000286">
    <property type="entry name" value="HDACs"/>
</dbReference>